<comment type="subcellular location">
    <subcellularLocation>
        <location evidence="1">Cell membrane</location>
        <topology evidence="1">Multi-pass membrane protein</topology>
    </subcellularLocation>
</comment>
<name>A0ABY5DQ84_9ACTN</name>
<reference evidence="7 8" key="1">
    <citation type="submission" date="2022-06" db="EMBL/GenBank/DDBJ databases">
        <title>Paraconexibacter antarcticus.</title>
        <authorList>
            <person name="Kim C.S."/>
        </authorList>
    </citation>
    <scope>NUCLEOTIDE SEQUENCE [LARGE SCALE GENOMIC DNA]</scope>
    <source>
        <strain evidence="7 8">02-257</strain>
    </source>
</reference>
<feature type="transmembrane region" description="Helical" evidence="6">
    <location>
        <begin position="89"/>
        <end position="110"/>
    </location>
</feature>
<organism evidence="7 8">
    <name type="scientific">Paraconexibacter antarcticus</name>
    <dbReference type="NCBI Taxonomy" id="2949664"/>
    <lineage>
        <taxon>Bacteria</taxon>
        <taxon>Bacillati</taxon>
        <taxon>Actinomycetota</taxon>
        <taxon>Thermoleophilia</taxon>
        <taxon>Solirubrobacterales</taxon>
        <taxon>Paraconexibacteraceae</taxon>
        <taxon>Paraconexibacter</taxon>
    </lineage>
</organism>
<protein>
    <submittedName>
        <fullName evidence="7">Cytochrome c oxidase assembly protein</fullName>
    </submittedName>
</protein>
<evidence type="ECO:0000256" key="2">
    <source>
        <dbReference type="ARBA" id="ARBA00022475"/>
    </source>
</evidence>
<dbReference type="Pfam" id="PF09678">
    <property type="entry name" value="Caa3_CtaG"/>
    <property type="match status" value="1"/>
</dbReference>
<dbReference type="Proteomes" id="UP001056035">
    <property type="component" value="Chromosome"/>
</dbReference>
<feature type="transmembrane region" description="Helical" evidence="6">
    <location>
        <begin position="230"/>
        <end position="252"/>
    </location>
</feature>
<evidence type="ECO:0000313" key="7">
    <source>
        <dbReference type="EMBL" id="UTI64173.1"/>
    </source>
</evidence>
<feature type="transmembrane region" description="Helical" evidence="6">
    <location>
        <begin position="185"/>
        <end position="210"/>
    </location>
</feature>
<evidence type="ECO:0000256" key="6">
    <source>
        <dbReference type="SAM" id="Phobius"/>
    </source>
</evidence>
<evidence type="ECO:0000256" key="3">
    <source>
        <dbReference type="ARBA" id="ARBA00022692"/>
    </source>
</evidence>
<feature type="transmembrane region" description="Helical" evidence="6">
    <location>
        <begin position="51"/>
        <end position="69"/>
    </location>
</feature>
<evidence type="ECO:0000256" key="1">
    <source>
        <dbReference type="ARBA" id="ARBA00004651"/>
    </source>
</evidence>
<gene>
    <name evidence="7" type="ORF">NBH00_22895</name>
</gene>
<keyword evidence="3 6" id="KW-0812">Transmembrane</keyword>
<feature type="transmembrane region" description="Helical" evidence="6">
    <location>
        <begin position="152"/>
        <end position="173"/>
    </location>
</feature>
<evidence type="ECO:0000256" key="4">
    <source>
        <dbReference type="ARBA" id="ARBA00022989"/>
    </source>
</evidence>
<accession>A0ABY5DQ84</accession>
<evidence type="ECO:0000256" key="5">
    <source>
        <dbReference type="ARBA" id="ARBA00023136"/>
    </source>
</evidence>
<keyword evidence="5 6" id="KW-0472">Membrane</keyword>
<sequence>MSTGATVLGVLGGTRFAPLELGPATLSGCLYALGCHRLARTSRAVPGWRQVSFYAGLVLIAGTLTSPLGRLADELFWPHMAEHLLLADVGGLLLVLGLTGPLLAPVLRIGWVDRLRALSHPLVALPLWAADFFLWHIPYFHEAAVRHDATHAIQHLCFITFGANMWMALFGPFPKPAWFGNGWQCGYILGVRMLGAILGNVFLFGGHAFYGVYRAGELKHGISPDADQNAAGAIMMVWESVLTLLLFGWVFLQAARESIERQELMELAAARGVELTPERARRAVAAGRGAELRARVEAGAPPAPRKPE</sequence>
<keyword evidence="4 6" id="KW-1133">Transmembrane helix</keyword>
<feature type="transmembrane region" description="Helical" evidence="6">
    <location>
        <begin position="21"/>
        <end position="39"/>
    </location>
</feature>
<dbReference type="RefSeq" id="WP_254570886.1">
    <property type="nucleotide sequence ID" value="NZ_CP098502.1"/>
</dbReference>
<evidence type="ECO:0000313" key="8">
    <source>
        <dbReference type="Proteomes" id="UP001056035"/>
    </source>
</evidence>
<keyword evidence="8" id="KW-1185">Reference proteome</keyword>
<feature type="transmembrane region" description="Helical" evidence="6">
    <location>
        <begin position="122"/>
        <end position="140"/>
    </location>
</feature>
<proteinExistence type="predicted"/>
<dbReference type="InterPro" id="IPR019108">
    <property type="entry name" value="Caa3_assmbl_CtaG-rel"/>
</dbReference>
<keyword evidence="2" id="KW-1003">Cell membrane</keyword>
<dbReference type="EMBL" id="CP098502">
    <property type="protein sequence ID" value="UTI64173.1"/>
    <property type="molecule type" value="Genomic_DNA"/>
</dbReference>